<dbReference type="PANTHER" id="PTHR32309:SF13">
    <property type="entry name" value="FERRIC ENTEROBACTIN TRANSPORT PROTEIN FEPE"/>
    <property type="match status" value="1"/>
</dbReference>
<keyword evidence="1" id="KW-0472">Membrane</keyword>
<dbReference type="RefSeq" id="WP_009055570.1">
    <property type="nucleotide sequence ID" value="NZ_AJYA01000026.1"/>
</dbReference>
<evidence type="ECO:0000256" key="1">
    <source>
        <dbReference type="SAM" id="Phobius"/>
    </source>
</evidence>
<accession>I5C1X5</accession>
<comment type="caution">
    <text evidence="2">The sequence shown here is derived from an EMBL/GenBank/DDBJ whole genome shotgun (WGS) entry which is preliminary data.</text>
</comment>
<evidence type="ECO:0000313" key="3">
    <source>
        <dbReference type="Proteomes" id="UP000005551"/>
    </source>
</evidence>
<dbReference type="AlphaFoldDB" id="I5C1X5"/>
<sequence>MLKIKELWWEIKKYWYLFLLVPGILAAVVILMTRNLEKIYDSHTIIYTGISTRKTADLTESLKIDYFTSNNLMDNIVELINSRRTSELVALKLLSQHLSMDAYDPKRMERDTFEQLQNNIPDSLRKLIAVPGDPVRTQLRIERLLREEDPRMGPVRYVLENHKYYGISNISGRVRVLRKRSSDMIEISYYTDDPGIVYQTVQALADVYLSRYGDLRVSETSGGIDFYIQERDRIFQKLQDSEERLKEFVSANRIMNFYEQGKNLDNYINEIEKEVIRARQVSEGADASLRKLEEKLRVNELRASTIDSLSYYRTQVSNKRVMLNTLMTELGPDSYEIIELKKEIREISDKLSDKIASLYRQDFAVDGIPLNQILGEWLSTYLEKERELSALEISLSSKQEISDRIDRFAPLGAELKRLEREVQVNENEYLAILSGLNQARLQSQNLKISQTQEIIDPPFFPTQARGSKRKIMVAASFMFGHILLIGFFAGRLLLGVNLHEPQQAAKQTGLRVIGAFPAPAKELPTAVMARLFVNEWKKRLKQQPAGNGMPFVIGIHPVKEDKRLLPLLEAIIAQTRLHFPQVPVLHPESLSSGEYAYGLEAFHEAYSWADLLPEQLRFDWFEQTCSIVIFPPYRAENANLDLIEKVDWHLFAAPAAYTWTRSDVIHKEWLEDSGALQPELLLYQVDVNFIREIIGNQA</sequence>
<proteinExistence type="predicted"/>
<organism evidence="2 3">
    <name type="scientific">Nitritalea halalkaliphila LW7</name>
    <dbReference type="NCBI Taxonomy" id="1189621"/>
    <lineage>
        <taxon>Bacteria</taxon>
        <taxon>Pseudomonadati</taxon>
        <taxon>Bacteroidota</taxon>
        <taxon>Cytophagia</taxon>
        <taxon>Cytophagales</taxon>
        <taxon>Cyclobacteriaceae</taxon>
        <taxon>Nitritalea</taxon>
    </lineage>
</organism>
<feature type="transmembrane region" description="Helical" evidence="1">
    <location>
        <begin position="471"/>
        <end position="494"/>
    </location>
</feature>
<gene>
    <name evidence="2" type="ORF">A3SI_12319</name>
</gene>
<protein>
    <submittedName>
        <fullName evidence="2">Lipopolysaccharide biosynthesis protein</fullName>
    </submittedName>
</protein>
<dbReference type="EMBL" id="AJYA01000026">
    <property type="protein sequence ID" value="EIM75827.1"/>
    <property type="molecule type" value="Genomic_DNA"/>
</dbReference>
<name>I5C1X5_9BACT</name>
<feature type="transmembrane region" description="Helical" evidence="1">
    <location>
        <begin position="14"/>
        <end position="33"/>
    </location>
</feature>
<keyword evidence="1" id="KW-1133">Transmembrane helix</keyword>
<dbReference type="Gene3D" id="1.20.120.1490">
    <property type="match status" value="1"/>
</dbReference>
<dbReference type="STRING" id="1189621.A3SI_12319"/>
<dbReference type="Proteomes" id="UP000005551">
    <property type="component" value="Unassembled WGS sequence"/>
</dbReference>
<evidence type="ECO:0000313" key="2">
    <source>
        <dbReference type="EMBL" id="EIM75827.1"/>
    </source>
</evidence>
<keyword evidence="3" id="KW-1185">Reference proteome</keyword>
<dbReference type="OrthoDB" id="781284at2"/>
<reference evidence="2 3" key="1">
    <citation type="submission" date="2012-05" db="EMBL/GenBank/DDBJ databases">
        <title>Genome sequence of Nitritalea halalkaliphila LW7.</title>
        <authorList>
            <person name="Jangir P.K."/>
            <person name="Singh A."/>
            <person name="Shivaji S."/>
            <person name="Sharma R."/>
        </authorList>
    </citation>
    <scope>NUCLEOTIDE SEQUENCE [LARGE SCALE GENOMIC DNA]</scope>
    <source>
        <strain evidence="2 3">LW7</strain>
    </source>
</reference>
<dbReference type="PANTHER" id="PTHR32309">
    <property type="entry name" value="TYROSINE-PROTEIN KINASE"/>
    <property type="match status" value="1"/>
</dbReference>
<dbReference type="GO" id="GO:0005886">
    <property type="term" value="C:plasma membrane"/>
    <property type="evidence" value="ECO:0007669"/>
    <property type="project" value="TreeGrafter"/>
</dbReference>
<dbReference type="GO" id="GO:0004713">
    <property type="term" value="F:protein tyrosine kinase activity"/>
    <property type="evidence" value="ECO:0007669"/>
    <property type="project" value="TreeGrafter"/>
</dbReference>
<dbReference type="InterPro" id="IPR050445">
    <property type="entry name" value="Bact_polysacc_biosynth/exp"/>
</dbReference>
<keyword evidence="1" id="KW-0812">Transmembrane</keyword>